<dbReference type="AlphaFoldDB" id="A6KM91"/>
<organism evidence="2 3">
    <name type="scientific">Rattus norvegicus</name>
    <name type="common">Rat</name>
    <dbReference type="NCBI Taxonomy" id="10116"/>
    <lineage>
        <taxon>Eukaryota</taxon>
        <taxon>Metazoa</taxon>
        <taxon>Chordata</taxon>
        <taxon>Craniata</taxon>
        <taxon>Vertebrata</taxon>
        <taxon>Euteleostomi</taxon>
        <taxon>Mammalia</taxon>
        <taxon>Eutheria</taxon>
        <taxon>Euarchontoglires</taxon>
        <taxon>Glires</taxon>
        <taxon>Rodentia</taxon>
        <taxon>Myomorpha</taxon>
        <taxon>Muroidea</taxon>
        <taxon>Muridae</taxon>
        <taxon>Murinae</taxon>
        <taxon>Rattus</taxon>
    </lineage>
</organism>
<accession>A6KM91</accession>
<gene>
    <name evidence="2" type="ORF">rCG_38412</name>
</gene>
<sequence length="152" mass="16526">MLQLPVLRSLGECGHPAEMLVGLPLCHQTSRALDWSKRPARPVSTLLDGEASEPASCFLLVSSLMPTVCGEEQVRGPEDQESASNKTSPSLSSGARHPPWVPSLCICFSCKTPLCTGIQRRCLWSSHSTHCAQKASPIWEIELDILPHSLVL</sequence>
<evidence type="ECO:0000313" key="2">
    <source>
        <dbReference type="EMBL" id="EDL88803.1"/>
    </source>
</evidence>
<evidence type="ECO:0000313" key="3">
    <source>
        <dbReference type="Proteomes" id="UP000234681"/>
    </source>
</evidence>
<evidence type="ECO:0000256" key="1">
    <source>
        <dbReference type="SAM" id="MobiDB-lite"/>
    </source>
</evidence>
<proteinExistence type="predicted"/>
<dbReference type="Proteomes" id="UP000234681">
    <property type="component" value="Chromosome 3"/>
</dbReference>
<dbReference type="EMBL" id="CH474066">
    <property type="protein sequence ID" value="EDL88803.1"/>
    <property type="molecule type" value="Genomic_DNA"/>
</dbReference>
<feature type="compositionally biased region" description="Polar residues" evidence="1">
    <location>
        <begin position="82"/>
        <end position="93"/>
    </location>
</feature>
<feature type="region of interest" description="Disordered" evidence="1">
    <location>
        <begin position="72"/>
        <end position="96"/>
    </location>
</feature>
<reference evidence="3" key="1">
    <citation type="submission" date="2005-09" db="EMBL/GenBank/DDBJ databases">
        <authorList>
            <person name="Mural R.J."/>
            <person name="Li P.W."/>
            <person name="Adams M.D."/>
            <person name="Amanatides P.G."/>
            <person name="Baden-Tillson H."/>
            <person name="Barnstead M."/>
            <person name="Chin S.H."/>
            <person name="Dew I."/>
            <person name="Evans C.A."/>
            <person name="Ferriera S."/>
            <person name="Flanigan M."/>
            <person name="Fosler C."/>
            <person name="Glodek A."/>
            <person name="Gu Z."/>
            <person name="Holt R.A."/>
            <person name="Jennings D."/>
            <person name="Kraft C.L."/>
            <person name="Lu F."/>
            <person name="Nguyen T."/>
            <person name="Nusskern D.R."/>
            <person name="Pfannkoch C.M."/>
            <person name="Sitter C."/>
            <person name="Sutton G.G."/>
            <person name="Venter J.C."/>
            <person name="Wang Z."/>
            <person name="Woodage T."/>
            <person name="Zheng X.H."/>
            <person name="Zhong F."/>
        </authorList>
    </citation>
    <scope>NUCLEOTIDE SEQUENCE [LARGE SCALE GENOMIC DNA]</scope>
    <source>
        <strain>BN</strain>
        <strain evidence="3">Sprague-Dawley</strain>
    </source>
</reference>
<name>A6KM91_RAT</name>
<protein>
    <submittedName>
        <fullName evidence="2">RCG38412, isoform CRA_e</fullName>
    </submittedName>
</protein>